<evidence type="ECO:0000313" key="1">
    <source>
        <dbReference type="Proteomes" id="UP000887565"/>
    </source>
</evidence>
<name>A0A915L5S4_ROMCU</name>
<accession>A0A915L5S4</accession>
<dbReference type="AlphaFoldDB" id="A0A915L5S4"/>
<dbReference type="WBParaSite" id="nRc.2.0.1.t45873-RA">
    <property type="protein sequence ID" value="nRc.2.0.1.t45873-RA"/>
    <property type="gene ID" value="nRc.2.0.1.g45873"/>
</dbReference>
<keyword evidence="1" id="KW-1185">Reference proteome</keyword>
<protein>
    <submittedName>
        <fullName evidence="2">Uncharacterized protein</fullName>
    </submittedName>
</protein>
<evidence type="ECO:0000313" key="2">
    <source>
        <dbReference type="WBParaSite" id="nRc.2.0.1.t45873-RA"/>
    </source>
</evidence>
<organism evidence="1 2">
    <name type="scientific">Romanomermis culicivorax</name>
    <name type="common">Nematode worm</name>
    <dbReference type="NCBI Taxonomy" id="13658"/>
    <lineage>
        <taxon>Eukaryota</taxon>
        <taxon>Metazoa</taxon>
        <taxon>Ecdysozoa</taxon>
        <taxon>Nematoda</taxon>
        <taxon>Enoplea</taxon>
        <taxon>Dorylaimia</taxon>
        <taxon>Mermithida</taxon>
        <taxon>Mermithoidea</taxon>
        <taxon>Mermithidae</taxon>
        <taxon>Romanomermis</taxon>
    </lineage>
</organism>
<reference evidence="2" key="1">
    <citation type="submission" date="2022-11" db="UniProtKB">
        <authorList>
            <consortium name="WormBaseParasite"/>
        </authorList>
    </citation>
    <scope>IDENTIFICATION</scope>
</reference>
<proteinExistence type="predicted"/>
<dbReference type="Proteomes" id="UP000887565">
    <property type="component" value="Unplaced"/>
</dbReference>
<sequence>MGVEPSNMSNIFVRNIFFPRSTSSSVTLTIQALVVNFSLKSEQSRTVPKFGRTPAEIFQLLLEAHNIVGPSARIGHVINAPEASIFVANLESHMFQKMGDAVILVGFVTGTGINPNSDRASRQTAVFRSDAETIFKTANFRFGYVENALINVQHVSPYNYSFLN</sequence>